<proteinExistence type="predicted"/>
<organism evidence="1 2">
    <name type="scientific">Erwinia phage pEa_SNUABM_35</name>
    <dbReference type="NCBI Taxonomy" id="2869557"/>
    <lineage>
        <taxon>Viruses</taxon>
        <taxon>Duplodnaviria</taxon>
        <taxon>Heunggongvirae</taxon>
        <taxon>Uroviricota</taxon>
        <taxon>Caudoviricetes</taxon>
        <taxon>Alexandravirus</taxon>
        <taxon>Alexandravirus SNUABM35</taxon>
    </lineage>
</organism>
<evidence type="ECO:0000313" key="2">
    <source>
        <dbReference type="Proteomes" id="UP000827806"/>
    </source>
</evidence>
<accession>A0AAE8C4Z8</accession>
<gene>
    <name evidence="1" type="ORF">pEaSNUABM35_00081</name>
</gene>
<reference evidence="1 2" key="1">
    <citation type="submission" date="2021-06" db="EMBL/GenBank/DDBJ databases">
        <title>Complete genome sequence of Erwinia phage pEa_SNUABM_35.</title>
        <authorList>
            <person name="Kim S.G."/>
            <person name="Park S.C."/>
        </authorList>
    </citation>
    <scope>NUCLEOTIDE SEQUENCE [LARGE SCALE GENOMIC DNA]</scope>
</reference>
<keyword evidence="2" id="KW-1185">Reference proteome</keyword>
<protein>
    <submittedName>
        <fullName evidence="1">Uncharacterized protein</fullName>
    </submittedName>
</protein>
<dbReference type="Proteomes" id="UP000827806">
    <property type="component" value="Segment"/>
</dbReference>
<sequence>MFVPVVTYDPDMFADFVFVMSQIEVSSASQPQKRAVESITAVPNHQTADVAQVAYTASKASWIQRRQVSAIDQVLFVANAIGQVVSKFTPKTFTSNLATPRIDFPLVSGQFATDQTIDPLFDNIVFRVTVGALDLSDTKANNKSAVPVVS</sequence>
<evidence type="ECO:0000313" key="1">
    <source>
        <dbReference type="EMBL" id="QZE59998.1"/>
    </source>
</evidence>
<dbReference type="EMBL" id="MZ443788">
    <property type="protein sequence ID" value="QZE59998.1"/>
    <property type="molecule type" value="Genomic_DNA"/>
</dbReference>
<name>A0AAE8C4Z8_9CAUD</name>